<dbReference type="Pfam" id="PF18884">
    <property type="entry name" value="TSP3_bac"/>
    <property type="match status" value="3"/>
</dbReference>
<dbReference type="Gene3D" id="2.130.10.130">
    <property type="entry name" value="Integrin alpha, N-terminal"/>
    <property type="match status" value="1"/>
</dbReference>
<dbReference type="SMART" id="SM00365">
    <property type="entry name" value="LRR_SD22"/>
    <property type="match status" value="7"/>
</dbReference>
<evidence type="ECO:0000256" key="7">
    <source>
        <dbReference type="SAM" id="MobiDB-lite"/>
    </source>
</evidence>
<evidence type="ECO:0000256" key="4">
    <source>
        <dbReference type="ARBA" id="ARBA00022729"/>
    </source>
</evidence>
<dbReference type="SUPFAM" id="SSF55486">
    <property type="entry name" value="Metalloproteases ('zincins'), catalytic domain"/>
    <property type="match status" value="1"/>
</dbReference>
<protein>
    <recommendedName>
        <fullName evidence="9">Peptidase M12B domain-containing protein</fullName>
    </recommendedName>
</protein>
<reference evidence="8" key="1">
    <citation type="journal article" date="2015" name="Nature">
        <title>Complex archaea that bridge the gap between prokaryotes and eukaryotes.</title>
        <authorList>
            <person name="Spang A."/>
            <person name="Saw J.H."/>
            <person name="Jorgensen S.L."/>
            <person name="Zaremba-Niedzwiedzka K."/>
            <person name="Martijn J."/>
            <person name="Lind A.E."/>
            <person name="van Eijk R."/>
            <person name="Schleper C."/>
            <person name="Guy L."/>
            <person name="Ettema T.J."/>
        </authorList>
    </citation>
    <scope>NUCLEOTIDE SEQUENCE</scope>
</reference>
<keyword evidence="2" id="KW-0964">Secreted</keyword>
<keyword evidence="6" id="KW-0106">Calcium</keyword>
<dbReference type="SUPFAM" id="SSF69318">
    <property type="entry name" value="Integrin alpha N-terminal domain"/>
    <property type="match status" value="2"/>
</dbReference>
<dbReference type="PROSITE" id="PS51450">
    <property type="entry name" value="LRR"/>
    <property type="match status" value="8"/>
</dbReference>
<comment type="caution">
    <text evidence="8">The sequence shown here is derived from an EMBL/GenBank/DDBJ whole genome shotgun (WGS) entry which is preliminary data.</text>
</comment>
<dbReference type="InterPro" id="IPR028994">
    <property type="entry name" value="Integrin_alpha_N"/>
</dbReference>
<dbReference type="GO" id="GO:0008237">
    <property type="term" value="F:metallopeptidase activity"/>
    <property type="evidence" value="ECO:0007669"/>
    <property type="project" value="InterPro"/>
</dbReference>
<dbReference type="EMBL" id="LAZR01000669">
    <property type="protein sequence ID" value="KKN61151.1"/>
    <property type="molecule type" value="Genomic_DNA"/>
</dbReference>
<dbReference type="Pfam" id="PF13583">
    <property type="entry name" value="Reprolysin_4"/>
    <property type="match status" value="1"/>
</dbReference>
<sequence>MNKIIVSFFIAALFFLSPVHASTNLWSVTSQSELKNTSLKLSEPTQEFPTHIQQLRHNAEVVLLNKPLLRGLSVGDTIQLPIDNELYTVKFTEFKTHSNDSVTWYGRLNDGKNKLPVIITYGDTNFYVRAVTPTGTFVVSGSDMQGRLLQESLLDEVISFEKDDFLHPEDSQEYQKQQKIKKQIEQKKSKHQSTSDLKKTLDSHSNPESAKALLPKQTDTSSDSAIAEIDVLILYTPDVDTLYSGDPLTRINHLVAVTNQIYVDSGVQIHLNAVAVDLVNYTENVFSDAALRDITYQQKAFENVSIRRYEVGADMVILLRPYVDGDDACGIAWANGSNGSVKNSKHSMFSHTSIDCGDYVMAHELGHNMGLMHSRRQNGSGATFPFALGHGVDNEFTTVMAYEGVFSASKAYKFSNSSLDCFGLPCGIDRDDPVDGADAVYALNAIRSEIEAFYDPDPDLTLFKDAINEVSDINLKACFNSTNAYENFIFAAEFQSIYCSSQGVESLVGLDGFSGLKTVSVGFNNLTSLAGINSLTELTSLTASYNNITDVSALANLTLLNNLNLYSNQVEDISALANLTLLNNLNLYSNQVEDISVLANLTLLNSLNLYSNQVEDISALSNLINLEWLSLNNNNIHTLPSNMNMPLLSSLNIGYNNISDISPLGSLKFLTELDATYNTISDVSGVAELHLLNALKLDSNNITDISALSNLSNLVTLGLDHNQIEILPLDMNTPNLREIYAKDNNISDISGLAELTSLELISLNYNNISDITAIFDIQENIRALYIYANNEIPCWQINYARKRFFSTDLPYYCNLDFESGDYDGDGLTNALEVELGLDPSNALDANMDYDNDGLSNAQEIALGTNIFELDTDGDGISDGDEVFNGSDPLDSLSVIGSASTIVLVDDINNDSVKDWIEYRNTLIGSQVKLIDGRFFSTLNQYFIPHLLGTASVTLLSDRDSDGVNDIGVFGFDKGVNRYQLFVYSGFTGDKLGVWNWPATLGDVSFEVLSDLTGDGVEEYAISGVHLSNGTRQLVVKDGMTRGNYQTFKWPNQWDSPKFVVMTDITSDGTPEVAMHGKHERLDKGQLFMYDGANANNKLDVYNWNPLWDDISLHQMDDLDGDGTTDWGQFGKRKDDGRYQWLVKKGHDKRGVIRTFSWPSDLINVKPLLVSDRTEDNIREVAIVGTHPTTDKVFLRINDGRLANQRIANFSWPGNWEDTQVVELGDLNNDGFNEFALLGYTKTNRAVQVVVKDGRLTTEYGRYTLPGKWEGISLSHYDANNDGVEDIVISGISQTQQSLVLTSLNGKDLSLLGSQIIN</sequence>
<dbReference type="InterPro" id="IPR001611">
    <property type="entry name" value="Leu-rich_rpt"/>
</dbReference>
<dbReference type="InterPro" id="IPR024079">
    <property type="entry name" value="MetalloPept_cat_dom_sf"/>
</dbReference>
<dbReference type="Gene3D" id="3.40.390.10">
    <property type="entry name" value="Collagenase (Catalytic Domain)"/>
    <property type="match status" value="1"/>
</dbReference>
<dbReference type="PANTHER" id="PTHR46652:SF3">
    <property type="entry name" value="LEUCINE-RICH REPEAT-CONTAINING PROTEIN 9"/>
    <property type="match status" value="1"/>
</dbReference>
<accession>A0A0F9UIT7</accession>
<dbReference type="InterPro" id="IPR003591">
    <property type="entry name" value="Leu-rich_rpt_typical-subtyp"/>
</dbReference>
<dbReference type="InterPro" id="IPR032675">
    <property type="entry name" value="LRR_dom_sf"/>
</dbReference>
<dbReference type="SMART" id="SM00369">
    <property type="entry name" value="LRR_TYP"/>
    <property type="match status" value="8"/>
</dbReference>
<dbReference type="InterPro" id="IPR050836">
    <property type="entry name" value="SDS22/Internalin_LRR"/>
</dbReference>
<dbReference type="PANTHER" id="PTHR46652">
    <property type="entry name" value="LEUCINE-RICH REPEAT AND IQ DOMAIN-CONTAINING PROTEIN 1-RELATED"/>
    <property type="match status" value="1"/>
</dbReference>
<dbReference type="InterPro" id="IPR059100">
    <property type="entry name" value="TSP3_bac"/>
</dbReference>
<feature type="region of interest" description="Disordered" evidence="7">
    <location>
        <begin position="168"/>
        <end position="217"/>
    </location>
</feature>
<keyword evidence="5" id="KW-0677">Repeat</keyword>
<evidence type="ECO:0000256" key="2">
    <source>
        <dbReference type="ARBA" id="ARBA00022525"/>
    </source>
</evidence>
<keyword evidence="4" id="KW-0732">Signal</keyword>
<evidence type="ECO:0008006" key="9">
    <source>
        <dbReference type="Google" id="ProtNLM"/>
    </source>
</evidence>
<keyword evidence="3" id="KW-0433">Leucine-rich repeat</keyword>
<gene>
    <name evidence="8" type="ORF">LCGC14_0524950</name>
</gene>
<evidence type="ECO:0000256" key="3">
    <source>
        <dbReference type="ARBA" id="ARBA00022614"/>
    </source>
</evidence>
<dbReference type="SUPFAM" id="SSF52058">
    <property type="entry name" value="L domain-like"/>
    <property type="match status" value="1"/>
</dbReference>
<name>A0A0F9UIT7_9ZZZZ</name>
<evidence type="ECO:0000256" key="5">
    <source>
        <dbReference type="ARBA" id="ARBA00022737"/>
    </source>
</evidence>
<organism evidence="8">
    <name type="scientific">marine sediment metagenome</name>
    <dbReference type="NCBI Taxonomy" id="412755"/>
    <lineage>
        <taxon>unclassified sequences</taxon>
        <taxon>metagenomes</taxon>
        <taxon>ecological metagenomes</taxon>
    </lineage>
</organism>
<dbReference type="InterPro" id="IPR025875">
    <property type="entry name" value="Leu-rich_rpt_4"/>
</dbReference>
<evidence type="ECO:0000256" key="6">
    <source>
        <dbReference type="ARBA" id="ARBA00022837"/>
    </source>
</evidence>
<dbReference type="Gene3D" id="3.80.10.10">
    <property type="entry name" value="Ribonuclease Inhibitor"/>
    <property type="match status" value="1"/>
</dbReference>
<proteinExistence type="predicted"/>
<dbReference type="Pfam" id="PF12799">
    <property type="entry name" value="LRR_4"/>
    <property type="match status" value="2"/>
</dbReference>
<evidence type="ECO:0000256" key="1">
    <source>
        <dbReference type="ARBA" id="ARBA00004613"/>
    </source>
</evidence>
<evidence type="ECO:0000313" key="8">
    <source>
        <dbReference type="EMBL" id="KKN61151.1"/>
    </source>
</evidence>
<comment type="subcellular location">
    <subcellularLocation>
        <location evidence="1">Secreted</location>
    </subcellularLocation>
</comment>